<proteinExistence type="predicted"/>
<comment type="caution">
    <text evidence="1">The sequence shown here is derived from an EMBL/GenBank/DDBJ whole genome shotgun (WGS) entry which is preliminary data.</text>
</comment>
<dbReference type="Proteomes" id="UP000176445">
    <property type="component" value="Unassembled WGS sequence"/>
</dbReference>
<accession>A0A1F6CMB4</accession>
<organism evidence="1 2">
    <name type="scientific">Candidatus Kaiserbacteria bacterium RIFCSPHIGHO2_01_FULL_54_36b</name>
    <dbReference type="NCBI Taxonomy" id="1798483"/>
    <lineage>
        <taxon>Bacteria</taxon>
        <taxon>Candidatus Kaiseribacteriota</taxon>
    </lineage>
</organism>
<protein>
    <submittedName>
        <fullName evidence="1">Uncharacterized protein</fullName>
    </submittedName>
</protein>
<name>A0A1F6CMB4_9BACT</name>
<sequence>MPKAHSGKPAFADPPTALAGRIEKMVIRTIFNESTKLRAANMALPIFSAKSAKKIFRLSNESVLPGFEVAQQPCGRF</sequence>
<dbReference type="EMBL" id="MFKW01000052">
    <property type="protein sequence ID" value="OGG50384.1"/>
    <property type="molecule type" value="Genomic_DNA"/>
</dbReference>
<evidence type="ECO:0000313" key="1">
    <source>
        <dbReference type="EMBL" id="OGG50384.1"/>
    </source>
</evidence>
<gene>
    <name evidence="1" type="ORF">A2704_05610</name>
</gene>
<dbReference type="AlphaFoldDB" id="A0A1F6CMB4"/>
<reference evidence="1 2" key="1">
    <citation type="journal article" date="2016" name="Nat. Commun.">
        <title>Thousands of microbial genomes shed light on interconnected biogeochemical processes in an aquifer system.</title>
        <authorList>
            <person name="Anantharaman K."/>
            <person name="Brown C.T."/>
            <person name="Hug L.A."/>
            <person name="Sharon I."/>
            <person name="Castelle C.J."/>
            <person name="Probst A.J."/>
            <person name="Thomas B.C."/>
            <person name="Singh A."/>
            <person name="Wilkins M.J."/>
            <person name="Karaoz U."/>
            <person name="Brodie E.L."/>
            <person name="Williams K.H."/>
            <person name="Hubbard S.S."/>
            <person name="Banfield J.F."/>
        </authorList>
    </citation>
    <scope>NUCLEOTIDE SEQUENCE [LARGE SCALE GENOMIC DNA]</scope>
</reference>
<evidence type="ECO:0000313" key="2">
    <source>
        <dbReference type="Proteomes" id="UP000176445"/>
    </source>
</evidence>